<sequence length="391" mass="39683">MSRFGIAFPLVAAVALLAACDGAGSASTPVGSSVGSCPRAPGPVALVESGRQGSPEPVLDGRARDLVMGHVLSGRGGPQLTLVSVEGEPRVVAAHAFSSDAGNDAALADDRAAFLRGVEEAVAGLRAGTAEADPLGALALGARAARQGTVVLADSGLQTVAPLDFRQTGLLDADPADVVEHLRAQRRLPDLTGVTVVLSGIGDVAAPQLALDSGRQGRLVAIWSAIATAGGAACVDVDRTPRVPAAVTGTPEVGIVEVPPPANPDLKSSTLVLPDDEQVGFRRDTADFRSPDAARAALRPVAEWLTAHPDTAVSLTGTTARVGDLPGQRRLALQRADAVKAVLVDAGIAGERITTAGVGSEFAGYTPDHDATGTLLPAEAARNRTVLLEIR</sequence>
<dbReference type="CDD" id="cd07185">
    <property type="entry name" value="OmpA_C-like"/>
    <property type="match status" value="1"/>
</dbReference>
<keyword evidence="2" id="KW-0732">Signal</keyword>
<dbReference type="PROSITE" id="PS51123">
    <property type="entry name" value="OMPA_2"/>
    <property type="match status" value="1"/>
</dbReference>
<dbReference type="PROSITE" id="PS51257">
    <property type="entry name" value="PROKAR_LIPOPROTEIN"/>
    <property type="match status" value="1"/>
</dbReference>
<keyword evidence="5" id="KW-1185">Reference proteome</keyword>
<dbReference type="OrthoDB" id="3254756at2"/>
<evidence type="ECO:0000313" key="4">
    <source>
        <dbReference type="EMBL" id="SDH48207.1"/>
    </source>
</evidence>
<name>A0A1G8CRQ0_PSEOR</name>
<feature type="signal peptide" evidence="2">
    <location>
        <begin position="1"/>
        <end position="18"/>
    </location>
</feature>
<evidence type="ECO:0000313" key="5">
    <source>
        <dbReference type="Proteomes" id="UP000198967"/>
    </source>
</evidence>
<reference evidence="4 5" key="1">
    <citation type="submission" date="2016-10" db="EMBL/GenBank/DDBJ databases">
        <authorList>
            <person name="de Groot N.N."/>
        </authorList>
    </citation>
    <scope>NUCLEOTIDE SEQUENCE [LARGE SCALE GENOMIC DNA]</scope>
    <source>
        <strain evidence="4 5">CGMCC 4.3143</strain>
    </source>
</reference>
<dbReference type="GO" id="GO:0016020">
    <property type="term" value="C:membrane"/>
    <property type="evidence" value="ECO:0007669"/>
    <property type="project" value="UniProtKB-UniRule"/>
</dbReference>
<organism evidence="4 5">
    <name type="scientific">Pseudonocardia oroxyli</name>
    <dbReference type="NCBI Taxonomy" id="366584"/>
    <lineage>
        <taxon>Bacteria</taxon>
        <taxon>Bacillati</taxon>
        <taxon>Actinomycetota</taxon>
        <taxon>Actinomycetes</taxon>
        <taxon>Pseudonocardiales</taxon>
        <taxon>Pseudonocardiaceae</taxon>
        <taxon>Pseudonocardia</taxon>
    </lineage>
</organism>
<dbReference type="STRING" id="366584.SAMN05216377_12339"/>
<dbReference type="InterPro" id="IPR036737">
    <property type="entry name" value="OmpA-like_sf"/>
</dbReference>
<dbReference type="AlphaFoldDB" id="A0A1G8CRQ0"/>
<protein>
    <submittedName>
        <fullName evidence="4">OmpA family protein</fullName>
    </submittedName>
</protein>
<dbReference type="EMBL" id="FNBE01000023">
    <property type="protein sequence ID" value="SDH48207.1"/>
    <property type="molecule type" value="Genomic_DNA"/>
</dbReference>
<dbReference type="Gene3D" id="3.30.1330.60">
    <property type="entry name" value="OmpA-like domain"/>
    <property type="match status" value="1"/>
</dbReference>
<gene>
    <name evidence="4" type="ORF">SAMN05216377_12339</name>
</gene>
<evidence type="ECO:0000259" key="3">
    <source>
        <dbReference type="PROSITE" id="PS51123"/>
    </source>
</evidence>
<evidence type="ECO:0000256" key="2">
    <source>
        <dbReference type="SAM" id="SignalP"/>
    </source>
</evidence>
<dbReference type="RefSeq" id="WP_093089561.1">
    <property type="nucleotide sequence ID" value="NZ_FNBE01000023.1"/>
</dbReference>
<keyword evidence="1" id="KW-0472">Membrane</keyword>
<evidence type="ECO:0000256" key="1">
    <source>
        <dbReference type="PROSITE-ProRule" id="PRU00473"/>
    </source>
</evidence>
<dbReference type="Pfam" id="PF00691">
    <property type="entry name" value="OmpA"/>
    <property type="match status" value="1"/>
</dbReference>
<dbReference type="InterPro" id="IPR006665">
    <property type="entry name" value="OmpA-like"/>
</dbReference>
<proteinExistence type="predicted"/>
<feature type="chain" id="PRO_5039167577" evidence="2">
    <location>
        <begin position="19"/>
        <end position="391"/>
    </location>
</feature>
<dbReference type="SUPFAM" id="SSF103088">
    <property type="entry name" value="OmpA-like"/>
    <property type="match status" value="1"/>
</dbReference>
<accession>A0A1G8CRQ0</accession>
<dbReference type="Proteomes" id="UP000198967">
    <property type="component" value="Unassembled WGS sequence"/>
</dbReference>
<feature type="domain" description="OmpA-like" evidence="3">
    <location>
        <begin position="268"/>
        <end position="391"/>
    </location>
</feature>